<evidence type="ECO:0000256" key="8">
    <source>
        <dbReference type="ARBA" id="ARBA00033408"/>
    </source>
</evidence>
<comment type="similarity">
    <text evidence="2 9">Belongs to the RecN family.</text>
</comment>
<dbReference type="AlphaFoldDB" id="A0AAE4AMT2"/>
<dbReference type="GO" id="GO:0043590">
    <property type="term" value="C:bacterial nucleoid"/>
    <property type="evidence" value="ECO:0007669"/>
    <property type="project" value="TreeGrafter"/>
</dbReference>
<comment type="caution">
    <text evidence="11">The sequence shown here is derived from an EMBL/GenBank/DDBJ whole genome shotgun (WGS) entry which is preliminary data.</text>
</comment>
<evidence type="ECO:0000313" key="12">
    <source>
        <dbReference type="Proteomes" id="UP001238163"/>
    </source>
</evidence>
<protein>
    <recommendedName>
        <fullName evidence="3 9">DNA repair protein RecN</fullName>
    </recommendedName>
    <alternativeName>
        <fullName evidence="8 9">Recombination protein N</fullName>
    </alternativeName>
</protein>
<dbReference type="GO" id="GO:0006281">
    <property type="term" value="P:DNA repair"/>
    <property type="evidence" value="ECO:0007669"/>
    <property type="project" value="UniProtKB-KW"/>
</dbReference>
<evidence type="ECO:0000256" key="1">
    <source>
        <dbReference type="ARBA" id="ARBA00003618"/>
    </source>
</evidence>
<keyword evidence="7 9" id="KW-0234">DNA repair</keyword>
<accession>A0AAE4AMT2</accession>
<dbReference type="InterPro" id="IPR004604">
    <property type="entry name" value="DNA_recomb/repair_RecN"/>
</dbReference>
<evidence type="ECO:0000256" key="9">
    <source>
        <dbReference type="PIRNR" id="PIRNR003128"/>
    </source>
</evidence>
<dbReference type="NCBIfam" id="TIGR00634">
    <property type="entry name" value="recN"/>
    <property type="match status" value="1"/>
</dbReference>
<comment type="function">
    <text evidence="1 9">May be involved in recombinational repair of damaged DNA.</text>
</comment>
<dbReference type="InterPro" id="IPR027417">
    <property type="entry name" value="P-loop_NTPase"/>
</dbReference>
<dbReference type="InterPro" id="IPR003395">
    <property type="entry name" value="RecF/RecN/SMC_N"/>
</dbReference>
<evidence type="ECO:0000256" key="6">
    <source>
        <dbReference type="ARBA" id="ARBA00022840"/>
    </source>
</evidence>
<dbReference type="EMBL" id="JAUSVL010000001">
    <property type="protein sequence ID" value="MDQ0288700.1"/>
    <property type="molecule type" value="Genomic_DNA"/>
</dbReference>
<dbReference type="CDD" id="cd03241">
    <property type="entry name" value="ABC_RecN"/>
    <property type="match status" value="2"/>
</dbReference>
<keyword evidence="4" id="KW-0547">Nucleotide-binding</keyword>
<dbReference type="Proteomes" id="UP001238163">
    <property type="component" value="Unassembled WGS sequence"/>
</dbReference>
<keyword evidence="6" id="KW-0067">ATP-binding</keyword>
<dbReference type="RefSeq" id="WP_307260033.1">
    <property type="nucleotide sequence ID" value="NZ_JAUSVL010000001.1"/>
</dbReference>
<evidence type="ECO:0000259" key="10">
    <source>
        <dbReference type="Pfam" id="PF02463"/>
    </source>
</evidence>
<reference evidence="11" key="1">
    <citation type="submission" date="2023-07" db="EMBL/GenBank/DDBJ databases">
        <title>Genomic Encyclopedia of Type Strains, Phase IV (KMG-IV): sequencing the most valuable type-strain genomes for metagenomic binning, comparative biology and taxonomic classification.</title>
        <authorList>
            <person name="Goeker M."/>
        </authorList>
    </citation>
    <scope>NUCLEOTIDE SEQUENCE</scope>
    <source>
        <strain evidence="11">DSM 24202</strain>
    </source>
</reference>
<evidence type="ECO:0000256" key="4">
    <source>
        <dbReference type="ARBA" id="ARBA00022741"/>
    </source>
</evidence>
<evidence type="ECO:0000313" key="11">
    <source>
        <dbReference type="EMBL" id="MDQ0288700.1"/>
    </source>
</evidence>
<evidence type="ECO:0000256" key="7">
    <source>
        <dbReference type="ARBA" id="ARBA00023204"/>
    </source>
</evidence>
<dbReference type="GO" id="GO:0006310">
    <property type="term" value="P:DNA recombination"/>
    <property type="evidence" value="ECO:0007669"/>
    <property type="project" value="InterPro"/>
</dbReference>
<name>A0AAE4AMT2_9BACT</name>
<evidence type="ECO:0000256" key="3">
    <source>
        <dbReference type="ARBA" id="ARBA00021315"/>
    </source>
</evidence>
<dbReference type="SUPFAM" id="SSF52540">
    <property type="entry name" value="P-loop containing nucleoside triphosphate hydrolases"/>
    <property type="match status" value="1"/>
</dbReference>
<dbReference type="PIRSF" id="PIRSF003128">
    <property type="entry name" value="RecN"/>
    <property type="match status" value="1"/>
</dbReference>
<sequence length="566" mass="60821">MLSSLHICNFALVQELDLEFGPGLNTITGETGAGKSLIIGAVQLLAGGRATPGSIRRGAKTCEVSGIIMLGGGDEQLRHQLEEHLQAAALPPCEDGELLIRRVLTENGSRAYVNGAAVTAGFLREIGEMLIDIHGPHDNQTLLQPSRQLSLLDTYAGLQQQVQHCRQLHEALLAIRREMAALRAEGMAPEDIELLAHQLKEIEQAELREDEEAELVERYRMATHAKRLLELVTQCRDGLAENDGSVVDQLGGFLRLLREIEQIDAARGEVFAADLGRISESIQELCVDLADYAGGLELDEEAFQQLEERLDLVQKLKRKYGGSLSEVLATAGRIRERLGRIRGRSDAIRKLQEREKEQQQAFLVACTELSAGRHAAATGLANAIEDKLQSLGFAKAAFAIQVSAAPVGASGADAVEYAFAPNVGEDMQPLKAIASSGEMARVMLAIKTVLSDADKVPILIFDEIDANVGGRVAIRVAAELAAVGSRHQVFSITHLAQIAAAGRQHYQVSKSVVADRTLVAVASLDDDGRLAEIVRMLGADSGSAAAQSHARELLQQAAQTSTSGKS</sequence>
<dbReference type="PANTHER" id="PTHR11059">
    <property type="entry name" value="DNA REPAIR PROTEIN RECN"/>
    <property type="match status" value="1"/>
</dbReference>
<dbReference type="GO" id="GO:0005524">
    <property type="term" value="F:ATP binding"/>
    <property type="evidence" value="ECO:0007669"/>
    <property type="project" value="UniProtKB-KW"/>
</dbReference>
<feature type="domain" description="RecF/RecN/SMC N-terminal" evidence="10">
    <location>
        <begin position="2"/>
        <end position="510"/>
    </location>
</feature>
<keyword evidence="12" id="KW-1185">Reference proteome</keyword>
<dbReference type="Gene3D" id="3.40.50.300">
    <property type="entry name" value="P-loop containing nucleotide triphosphate hydrolases"/>
    <property type="match status" value="2"/>
</dbReference>
<dbReference type="Pfam" id="PF02463">
    <property type="entry name" value="SMC_N"/>
    <property type="match status" value="1"/>
</dbReference>
<proteinExistence type="inferred from homology"/>
<evidence type="ECO:0000256" key="2">
    <source>
        <dbReference type="ARBA" id="ARBA00009441"/>
    </source>
</evidence>
<organism evidence="11 12">
    <name type="scientific">Oligosphaera ethanolica</name>
    <dbReference type="NCBI Taxonomy" id="760260"/>
    <lineage>
        <taxon>Bacteria</taxon>
        <taxon>Pseudomonadati</taxon>
        <taxon>Lentisphaerota</taxon>
        <taxon>Oligosphaeria</taxon>
        <taxon>Oligosphaerales</taxon>
        <taxon>Oligosphaeraceae</taxon>
        <taxon>Oligosphaera</taxon>
    </lineage>
</organism>
<keyword evidence="5 9" id="KW-0227">DNA damage</keyword>
<dbReference type="PANTHER" id="PTHR11059:SF0">
    <property type="entry name" value="DNA REPAIR PROTEIN RECN"/>
    <property type="match status" value="1"/>
</dbReference>
<evidence type="ECO:0000256" key="5">
    <source>
        <dbReference type="ARBA" id="ARBA00022763"/>
    </source>
</evidence>
<gene>
    <name evidence="11" type="ORF">J3R75_000807</name>
</gene>
<dbReference type="GO" id="GO:0009432">
    <property type="term" value="P:SOS response"/>
    <property type="evidence" value="ECO:0007669"/>
    <property type="project" value="TreeGrafter"/>
</dbReference>